<evidence type="ECO:0000256" key="1">
    <source>
        <dbReference type="SAM" id="Phobius"/>
    </source>
</evidence>
<proteinExistence type="predicted"/>
<gene>
    <name evidence="2" type="ORF">ACIB24_05725</name>
</gene>
<protein>
    <recommendedName>
        <fullName evidence="4">DUF4386 family protein</fullName>
    </recommendedName>
</protein>
<dbReference type="RefSeq" id="WP_398276406.1">
    <property type="nucleotide sequence ID" value="NZ_JBITLV010000001.1"/>
</dbReference>
<feature type="transmembrane region" description="Helical" evidence="1">
    <location>
        <begin position="190"/>
        <end position="207"/>
    </location>
</feature>
<evidence type="ECO:0000313" key="3">
    <source>
        <dbReference type="Proteomes" id="UP001612915"/>
    </source>
</evidence>
<name>A0ABW8AJN7_9ACTN</name>
<evidence type="ECO:0008006" key="4">
    <source>
        <dbReference type="Google" id="ProtNLM"/>
    </source>
</evidence>
<evidence type="ECO:0000313" key="2">
    <source>
        <dbReference type="EMBL" id="MFI7586557.1"/>
    </source>
</evidence>
<keyword evidence="1" id="KW-0812">Transmembrane</keyword>
<reference evidence="2 3" key="1">
    <citation type="submission" date="2024-10" db="EMBL/GenBank/DDBJ databases">
        <title>The Natural Products Discovery Center: Release of the First 8490 Sequenced Strains for Exploring Actinobacteria Biosynthetic Diversity.</title>
        <authorList>
            <person name="Kalkreuter E."/>
            <person name="Kautsar S.A."/>
            <person name="Yang D."/>
            <person name="Bader C.D."/>
            <person name="Teijaro C.N."/>
            <person name="Fluegel L."/>
            <person name="Davis C.M."/>
            <person name="Simpson J.R."/>
            <person name="Lauterbach L."/>
            <person name="Steele A.D."/>
            <person name="Gui C."/>
            <person name="Meng S."/>
            <person name="Li G."/>
            <person name="Viehrig K."/>
            <person name="Ye F."/>
            <person name="Su P."/>
            <person name="Kiefer A.F."/>
            <person name="Nichols A."/>
            <person name="Cepeda A.J."/>
            <person name="Yan W."/>
            <person name="Fan B."/>
            <person name="Jiang Y."/>
            <person name="Adhikari A."/>
            <person name="Zheng C.-J."/>
            <person name="Schuster L."/>
            <person name="Cowan T.M."/>
            <person name="Smanski M.J."/>
            <person name="Chevrette M.G."/>
            <person name="De Carvalho L.P.S."/>
            <person name="Shen B."/>
        </authorList>
    </citation>
    <scope>NUCLEOTIDE SEQUENCE [LARGE SCALE GENOMIC DNA]</scope>
    <source>
        <strain evidence="2 3">NPDC049639</strain>
    </source>
</reference>
<feature type="transmembrane region" description="Helical" evidence="1">
    <location>
        <begin position="213"/>
        <end position="233"/>
    </location>
</feature>
<feature type="transmembrane region" description="Helical" evidence="1">
    <location>
        <begin position="155"/>
        <end position="178"/>
    </location>
</feature>
<dbReference type="Proteomes" id="UP001612915">
    <property type="component" value="Unassembled WGS sequence"/>
</dbReference>
<feature type="transmembrane region" description="Helical" evidence="1">
    <location>
        <begin position="79"/>
        <end position="98"/>
    </location>
</feature>
<organism evidence="2 3">
    <name type="scientific">Spongisporangium articulatum</name>
    <dbReference type="NCBI Taxonomy" id="3362603"/>
    <lineage>
        <taxon>Bacteria</taxon>
        <taxon>Bacillati</taxon>
        <taxon>Actinomycetota</taxon>
        <taxon>Actinomycetes</taxon>
        <taxon>Kineosporiales</taxon>
        <taxon>Kineosporiaceae</taxon>
        <taxon>Spongisporangium</taxon>
    </lineage>
</organism>
<comment type="caution">
    <text evidence="2">The sequence shown here is derived from an EMBL/GenBank/DDBJ whole genome shotgun (WGS) entry which is preliminary data.</text>
</comment>
<keyword evidence="1" id="KW-0472">Membrane</keyword>
<keyword evidence="1" id="KW-1133">Transmembrane helix</keyword>
<feature type="transmembrane region" description="Helical" evidence="1">
    <location>
        <begin position="110"/>
        <end position="129"/>
    </location>
</feature>
<feature type="transmembrane region" description="Helical" evidence="1">
    <location>
        <begin position="32"/>
        <end position="53"/>
    </location>
</feature>
<keyword evidence="3" id="KW-1185">Reference proteome</keyword>
<sequence length="238" mass="24828">MSITQAGAHPGDLAPSTQAPAVRYDAGRASTWFGLAFPAAQFTVMLAMAIFVLPHGGAPTDPALERGLSILDAETTYRMGNYVFMLAGVLLLGFLGAVAQRLRAVDASGVLATVGVAAGTLIALIWPMAGMLHDVALSTAAHGTDVRILTGWDDVAPYSLAFSALPRLFLIGALVLGLRAAGTSTWLPRVGVVIGVLSLAGNATTLSGAMFPLLALSTLAFDLWLASVAWHWLRHPLR</sequence>
<dbReference type="EMBL" id="JBITLV010000001">
    <property type="protein sequence ID" value="MFI7586557.1"/>
    <property type="molecule type" value="Genomic_DNA"/>
</dbReference>
<accession>A0ABW8AJN7</accession>